<comment type="pathway">
    <text evidence="2">Protein modification; protein glycosylation.</text>
</comment>
<sequence>MQFRLGGGVFKIKHPQTIVLVIVLTVLTVFMVFSFHDRIDLPTYDDLQLEKRQMLKNKNLNEKDVYMDFDADGAGDDKELLLDYPFRKKNDNKPPIEGNKESVNEGTMPKNKNTLNTDIKEEDTFPKQQEKSNIEYSQPAMKPAYKDRHKIRRKLQEILTYAAPLRPNDEHYNINVTLSDRTSMDRQIRDTRPEVCKTKQYDAKTLPTVAVIIPFFNEALSMLIRTVHSILNRSPDMLLDEIILVDDKSTEIWLQKPLTEYMKLLPKVRVIRNTKRMGLIRSRMVGHRAALADVSIFLDAHCEANEGWLEPMLAYLQKYPKAVVQPYVDGIDTGTIEYLPATEHLHVGAFNWELRYTWLKVPDHKTIFHLNTGEAIDSPTLVGCAIAVTRSFFDEIGGFDEGLEIWGGENLELGFRAWQCGGTVVTLLCSRVGHVFKNFPYKFDGNREQVVTKNLMRVADVWMDGYKKFFYASTFIYEIKNTTFNMAELQSIERWKEHRKHLKCKNFEWYMHNIVPEMETPPRDAHFYGEIMNVRSKACFELYNDYYIGMNYICYEHKVIPYNFFSISNAGLLRWKDKCIKVLFPSPALRLVDCPPIDANTSALYDFGIFKVKLIGHTWGQLRYYVRNPSTKNIDKYCVVQVTNVLPEHEKEQMPQIGGCRENDNFQVWSFTHRFDFNLYANTDFATNMTYKHKQ</sequence>
<dbReference type="InterPro" id="IPR001173">
    <property type="entry name" value="Glyco_trans_2-like"/>
</dbReference>
<evidence type="ECO:0000313" key="6">
    <source>
        <dbReference type="Proteomes" id="UP000549394"/>
    </source>
</evidence>
<keyword evidence="2" id="KW-0812">Transmembrane</keyword>
<dbReference type="EC" id="2.4.1.-" evidence="2"/>
<keyword evidence="2" id="KW-0430">Lectin</keyword>
<name>A0A7I8V743_9ANNE</name>
<keyword evidence="2" id="KW-1133">Transmembrane helix</keyword>
<dbReference type="SUPFAM" id="SSF50370">
    <property type="entry name" value="Ricin B-like lectins"/>
    <property type="match status" value="1"/>
</dbReference>
<organism evidence="5 6">
    <name type="scientific">Dimorphilus gyrociliatus</name>
    <dbReference type="NCBI Taxonomy" id="2664684"/>
    <lineage>
        <taxon>Eukaryota</taxon>
        <taxon>Metazoa</taxon>
        <taxon>Spiralia</taxon>
        <taxon>Lophotrochozoa</taxon>
        <taxon>Annelida</taxon>
        <taxon>Polychaeta</taxon>
        <taxon>Polychaeta incertae sedis</taxon>
        <taxon>Dinophilidae</taxon>
        <taxon>Dimorphilus</taxon>
    </lineage>
</organism>
<comment type="similarity">
    <text evidence="2">Belongs to the glycosyltransferase 2 family. GalNAc-T subfamily.</text>
</comment>
<dbReference type="InterPro" id="IPR035992">
    <property type="entry name" value="Ricin_B-like_lectins"/>
</dbReference>
<dbReference type="GO" id="GO:0000139">
    <property type="term" value="C:Golgi membrane"/>
    <property type="evidence" value="ECO:0007669"/>
    <property type="project" value="UniProtKB-SubCell"/>
</dbReference>
<evidence type="ECO:0000256" key="1">
    <source>
        <dbReference type="ARBA" id="ARBA00023157"/>
    </source>
</evidence>
<evidence type="ECO:0000256" key="3">
    <source>
        <dbReference type="SAM" id="MobiDB-lite"/>
    </source>
</evidence>
<dbReference type="GO" id="GO:0004653">
    <property type="term" value="F:polypeptide N-acetylgalactosaminyltransferase activity"/>
    <property type="evidence" value="ECO:0007669"/>
    <property type="project" value="TreeGrafter"/>
</dbReference>
<dbReference type="AlphaFoldDB" id="A0A7I8V743"/>
<reference evidence="5 6" key="1">
    <citation type="submission" date="2020-08" db="EMBL/GenBank/DDBJ databases">
        <authorList>
            <person name="Hejnol A."/>
        </authorList>
    </citation>
    <scope>NUCLEOTIDE SEQUENCE [LARGE SCALE GENOMIC DNA]</scope>
</reference>
<comment type="subcellular location">
    <subcellularLocation>
        <location evidence="2">Golgi apparatus membrane</location>
        <topology evidence="2">Single-pass type II membrane protein</topology>
    </subcellularLocation>
</comment>
<dbReference type="PANTHER" id="PTHR11675">
    <property type="entry name" value="N-ACETYLGALACTOSAMINYLTRANSFERASE"/>
    <property type="match status" value="1"/>
</dbReference>
<dbReference type="SUPFAM" id="SSF53448">
    <property type="entry name" value="Nucleotide-diphospho-sugar transferases"/>
    <property type="match status" value="1"/>
</dbReference>
<evidence type="ECO:0000256" key="2">
    <source>
        <dbReference type="RuleBase" id="RU361242"/>
    </source>
</evidence>
<comment type="cofactor">
    <cofactor evidence="2">
        <name>Mn(2+)</name>
        <dbReference type="ChEBI" id="CHEBI:29035"/>
    </cofactor>
</comment>
<keyword evidence="1 2" id="KW-1015">Disulfide bond</keyword>
<dbReference type="PANTHER" id="PTHR11675:SF119">
    <property type="entry name" value="POLYPEPTIDE N-ACETYLGALACTOSAMINYLTRANSFERASE 2"/>
    <property type="match status" value="1"/>
</dbReference>
<dbReference type="GO" id="GO:0006493">
    <property type="term" value="P:protein O-linked glycosylation"/>
    <property type="evidence" value="ECO:0007669"/>
    <property type="project" value="TreeGrafter"/>
</dbReference>
<keyword evidence="2" id="KW-0328">Glycosyltransferase</keyword>
<dbReference type="Proteomes" id="UP000549394">
    <property type="component" value="Unassembled WGS sequence"/>
</dbReference>
<feature type="compositionally biased region" description="Basic and acidic residues" evidence="3">
    <location>
        <begin position="86"/>
        <end position="103"/>
    </location>
</feature>
<dbReference type="OrthoDB" id="6269184at2759"/>
<feature type="domain" description="Glycosyltransferase 2-like" evidence="4">
    <location>
        <begin position="211"/>
        <end position="380"/>
    </location>
</feature>
<dbReference type="InterPro" id="IPR029044">
    <property type="entry name" value="Nucleotide-diphossugar_trans"/>
</dbReference>
<gene>
    <name evidence="5" type="ORF">DGYR_LOCUS1354</name>
</gene>
<keyword evidence="2" id="KW-0808">Transferase</keyword>
<evidence type="ECO:0000259" key="4">
    <source>
        <dbReference type="Pfam" id="PF00535"/>
    </source>
</evidence>
<feature type="region of interest" description="Disordered" evidence="3">
    <location>
        <begin position="86"/>
        <end position="145"/>
    </location>
</feature>
<feature type="compositionally biased region" description="Basic and acidic residues" evidence="3">
    <location>
        <begin position="118"/>
        <end position="133"/>
    </location>
</feature>
<dbReference type="Pfam" id="PF00535">
    <property type="entry name" value="Glycos_transf_2"/>
    <property type="match status" value="1"/>
</dbReference>
<protein>
    <recommendedName>
        <fullName evidence="2">Polypeptide N-acetylgalactosaminyltransferase</fullName>
        <ecNumber evidence="2">2.4.1.-</ecNumber>
    </recommendedName>
    <alternativeName>
        <fullName evidence="2">Protein-UDP acetylgalactosaminyltransferase</fullName>
    </alternativeName>
</protein>
<evidence type="ECO:0000313" key="5">
    <source>
        <dbReference type="EMBL" id="CAD5112158.1"/>
    </source>
</evidence>
<keyword evidence="2" id="KW-0333">Golgi apparatus</keyword>
<dbReference type="GO" id="GO:0030246">
    <property type="term" value="F:carbohydrate binding"/>
    <property type="evidence" value="ECO:0007669"/>
    <property type="project" value="UniProtKB-KW"/>
</dbReference>
<proteinExistence type="inferred from homology"/>
<comment type="caution">
    <text evidence="5">The sequence shown here is derived from an EMBL/GenBank/DDBJ whole genome shotgun (WGS) entry which is preliminary data.</text>
</comment>
<dbReference type="EMBL" id="CAJFCJ010000002">
    <property type="protein sequence ID" value="CAD5112158.1"/>
    <property type="molecule type" value="Genomic_DNA"/>
</dbReference>
<keyword evidence="2" id="KW-0472">Membrane</keyword>
<dbReference type="UniPathway" id="UPA00378"/>
<keyword evidence="6" id="KW-1185">Reference proteome</keyword>
<keyword evidence="2" id="KW-0464">Manganese</keyword>
<feature type="transmembrane region" description="Helical" evidence="2">
    <location>
        <begin position="18"/>
        <end position="36"/>
    </location>
</feature>
<accession>A0A7I8V743</accession>
<dbReference type="Gene3D" id="3.90.550.10">
    <property type="entry name" value="Spore Coat Polysaccharide Biosynthesis Protein SpsA, Chain A"/>
    <property type="match status" value="1"/>
</dbReference>